<evidence type="ECO:0000313" key="3">
    <source>
        <dbReference type="EMBL" id="NWJ29880.1"/>
    </source>
</evidence>
<dbReference type="Proteomes" id="UP000568446">
    <property type="component" value="Unassembled WGS sequence"/>
</dbReference>
<dbReference type="Proteomes" id="UP000547822">
    <property type="component" value="Unassembled WGS sequence"/>
</dbReference>
<dbReference type="EMBL" id="JACATF010000015">
    <property type="protein sequence ID" value="NWK07665.1"/>
    <property type="molecule type" value="Genomic_DNA"/>
</dbReference>
<evidence type="ECO:0000313" key="8">
    <source>
        <dbReference type="EMBL" id="NWK08835.1"/>
    </source>
</evidence>
<reference evidence="7" key="2">
    <citation type="submission" date="2020-06" db="EMBL/GenBank/DDBJ databases">
        <authorList>
            <person name="Wang Y."/>
        </authorList>
    </citation>
    <scope>NUCLEOTIDE SEQUENCE</scope>
    <source>
        <strain evidence="3">C4</strain>
        <strain evidence="8">D1a</strain>
        <strain evidence="1">L14</strain>
        <strain evidence="4">L15a</strain>
        <strain evidence="9">L19a</strain>
        <strain evidence="7">T1C4</strain>
        <strain evidence="2">T1L11</strain>
        <strain evidence="6">T1L9</strain>
        <strain evidence="5">T3L1</strain>
    </source>
</reference>
<dbReference type="EMBL" id="JACATC010000003">
    <property type="protein sequence ID" value="NWJ83680.1"/>
    <property type="molecule type" value="Genomic_DNA"/>
</dbReference>
<evidence type="ECO:0000313" key="1">
    <source>
        <dbReference type="EMBL" id="NWJ20834.1"/>
    </source>
</evidence>
<organism evidence="7 14">
    <name type="scientific">Marine Group I thaumarchaeote</name>
    <dbReference type="NCBI Taxonomy" id="2511932"/>
    <lineage>
        <taxon>Archaea</taxon>
        <taxon>Nitrososphaerota</taxon>
        <taxon>Marine Group I</taxon>
    </lineage>
</organism>
<dbReference type="Proteomes" id="UP000563820">
    <property type="component" value="Unassembled WGS sequence"/>
</dbReference>
<name>A0A7K4NXH5_9ARCH</name>
<evidence type="ECO:0000313" key="14">
    <source>
        <dbReference type="Proteomes" id="UP000559282"/>
    </source>
</evidence>
<dbReference type="EMBL" id="JACATD010000006">
    <property type="protein sequence ID" value="NWK01285.1"/>
    <property type="molecule type" value="Genomic_DNA"/>
</dbReference>
<dbReference type="AlphaFoldDB" id="A0A7K4NXH5"/>
<sequence length="59" mass="7085">MSEDLIKSIIILLQNDRGDEEILMRILYDLRKDKKPFGPDKLYLKNIIEKYLPEDKHLL</sequence>
<dbReference type="EMBL" id="JACATK010000011">
    <property type="protein sequence ID" value="NWJ29880.1"/>
    <property type="molecule type" value="Genomic_DNA"/>
</dbReference>
<evidence type="ECO:0000313" key="6">
    <source>
        <dbReference type="EMBL" id="NWK01285.1"/>
    </source>
</evidence>
<gene>
    <name evidence="6" type="ORF">HX840_05220</name>
    <name evidence="7" type="ORF">HX847_04545</name>
    <name evidence="2" type="ORF">HX848_05040</name>
    <name evidence="3" type="ORF">HX850_03070</name>
    <name evidence="8" type="ORF">HX852_03490</name>
    <name evidence="9" type="ORF">HX853_03800</name>
    <name evidence="5" type="ORF">HX854_02960</name>
    <name evidence="4" type="ORF">HX858_05935</name>
    <name evidence="1" type="ORF">HX860_07215</name>
</gene>
<evidence type="ECO:0000313" key="7">
    <source>
        <dbReference type="EMBL" id="NWK07665.1"/>
    </source>
</evidence>
<evidence type="ECO:0000313" key="4">
    <source>
        <dbReference type="EMBL" id="NWJ57275.1"/>
    </source>
</evidence>
<evidence type="ECO:0000313" key="17">
    <source>
        <dbReference type="Proteomes" id="UP000575480"/>
    </source>
</evidence>
<dbReference type="Proteomes" id="UP000559282">
    <property type="component" value="Unassembled WGS sequence"/>
</dbReference>
<comment type="caution">
    <text evidence="7">The sequence shown here is derived from an EMBL/GenBank/DDBJ whole genome shotgun (WGS) entry which is preliminary data.</text>
</comment>
<dbReference type="EMBL" id="JACATE010000007">
    <property type="protein sequence ID" value="NWJ28735.1"/>
    <property type="molecule type" value="Genomic_DNA"/>
</dbReference>
<evidence type="ECO:0000313" key="11">
    <source>
        <dbReference type="Proteomes" id="UP000535457"/>
    </source>
</evidence>
<dbReference type="EMBL" id="JACATJ010000004">
    <property type="protein sequence ID" value="NWK08835.1"/>
    <property type="molecule type" value="Genomic_DNA"/>
</dbReference>
<evidence type="ECO:0000313" key="15">
    <source>
        <dbReference type="Proteomes" id="UP000563820"/>
    </source>
</evidence>
<reference evidence="10 11" key="1">
    <citation type="journal article" date="2019" name="Environ. Microbiol.">
        <title>Genomics insights into ecotype formation of ammonia-oxidizing archaea in the deep ocean.</title>
        <authorList>
            <person name="Wang Y."/>
            <person name="Huang J.M."/>
            <person name="Cui G.J."/>
            <person name="Nunoura T."/>
            <person name="Takaki Y."/>
            <person name="Li W.L."/>
            <person name="Li J."/>
            <person name="Gao Z.M."/>
            <person name="Takai K."/>
            <person name="Zhang A.Q."/>
            <person name="Stepanauskas R."/>
        </authorList>
    </citation>
    <scope>NUCLEOTIDE SEQUENCE [LARGE SCALE GENOMIC DNA]</scope>
    <source>
        <strain evidence="3 16">C4</strain>
        <strain evidence="8 13">D1a</strain>
        <strain evidence="1 18">L14</strain>
        <strain evidence="4 17">L15a</strain>
        <strain evidence="9 11">L19a</strain>
        <strain evidence="7 14">T1C4</strain>
        <strain evidence="2 15">T1L11</strain>
        <strain evidence="6 12">T1L9</strain>
        <strain evidence="5 10">T3L1</strain>
    </source>
</reference>
<dbReference type="EMBL" id="JACATH010000004">
    <property type="protein sequence ID" value="NWJ57275.1"/>
    <property type="molecule type" value="Genomic_DNA"/>
</dbReference>
<protein>
    <submittedName>
        <fullName evidence="7">Uncharacterized protein</fullName>
    </submittedName>
</protein>
<evidence type="ECO:0000313" key="16">
    <source>
        <dbReference type="Proteomes" id="UP000568446"/>
    </source>
</evidence>
<dbReference type="Proteomes" id="UP000587702">
    <property type="component" value="Unassembled WGS sequence"/>
</dbReference>
<evidence type="ECO:0000313" key="18">
    <source>
        <dbReference type="Proteomes" id="UP000587702"/>
    </source>
</evidence>
<evidence type="ECO:0000313" key="5">
    <source>
        <dbReference type="EMBL" id="NWJ83680.1"/>
    </source>
</evidence>
<accession>A0A7K4NXH5</accession>
<dbReference type="Proteomes" id="UP000535457">
    <property type="component" value="Unassembled WGS sequence"/>
</dbReference>
<evidence type="ECO:0000313" key="12">
    <source>
        <dbReference type="Proteomes" id="UP000547822"/>
    </source>
</evidence>
<proteinExistence type="predicted"/>
<dbReference type="EMBL" id="JACATG010000004">
    <property type="protein sequence ID" value="NWK13745.1"/>
    <property type="molecule type" value="Genomic_DNA"/>
</dbReference>
<evidence type="ECO:0000313" key="10">
    <source>
        <dbReference type="Proteomes" id="UP000520052"/>
    </source>
</evidence>
<dbReference type="Proteomes" id="UP000575480">
    <property type="component" value="Unassembled WGS sequence"/>
</dbReference>
<dbReference type="EMBL" id="JACATI010000011">
    <property type="protein sequence ID" value="NWJ20834.1"/>
    <property type="molecule type" value="Genomic_DNA"/>
</dbReference>
<dbReference type="Proteomes" id="UP000520052">
    <property type="component" value="Unassembled WGS sequence"/>
</dbReference>
<dbReference type="Proteomes" id="UP000549797">
    <property type="component" value="Unassembled WGS sequence"/>
</dbReference>
<evidence type="ECO:0000313" key="9">
    <source>
        <dbReference type="EMBL" id="NWK13745.1"/>
    </source>
</evidence>
<evidence type="ECO:0000313" key="2">
    <source>
        <dbReference type="EMBL" id="NWJ28735.1"/>
    </source>
</evidence>
<evidence type="ECO:0000313" key="13">
    <source>
        <dbReference type="Proteomes" id="UP000549797"/>
    </source>
</evidence>